<comment type="subcellular location">
    <subcellularLocation>
        <location evidence="2">Nucleus speckle</location>
    </subcellularLocation>
</comment>
<sequence>MILSNSKNRSLLDKHYFYFGPQPLESAKEYKYLGIVFNNRGKLNIAAENLADKARKAYFALKSKLPYSNCIAVEKWVRLFNSLISPIMTYGSEIWISDFNINLDTADKLPFEKVQNMIMKNVLGVHGKASNLALRTELELYPVCFISYKLMFKYYARLTDIEVGNNPKFVLLKSAFIEDKKLYTQKSACWVQSLHKLKKLINFDSLQISHNMFEDSLKNFYKCKILGQLENIKSNNTGKKMAEVYKDLRQKLQSPHNSSEKRKKHRSDKDKNNSKSYSKHKSQIRDEGETERERELRKVHSGIEQIRVFDQEQCSEIENKIDLVVKCGDKGGFKEHTLDRAPLRNKYFFGEGYTYGSQLERKGPGMERLYPKGEVDEIPKWIHDLVISPLEAANIIPKDWVNSAVINDYMPGGCIVSHVDPIHIFDRPIVSVSFFSDSYLCFGCRFSFRPIRTTEPILCLPVGQGCVTLLSGYAADEITHCIRPQDIKERRAVVILRRVLDDAPRLPAAISSSSKKRKHASDSDSESDDGQRKSNKKHKHRRSSHDHYNSNGRRHRSGSYSSNDSNENRSSHKHRREVRYHKKS</sequence>
<organism evidence="16 17">
    <name type="scientific">Mytilus edulis</name>
    <name type="common">Blue mussel</name>
    <dbReference type="NCBI Taxonomy" id="6550"/>
    <lineage>
        <taxon>Eukaryota</taxon>
        <taxon>Metazoa</taxon>
        <taxon>Spiralia</taxon>
        <taxon>Lophotrochozoa</taxon>
        <taxon>Mollusca</taxon>
        <taxon>Bivalvia</taxon>
        <taxon>Autobranchia</taxon>
        <taxon>Pteriomorphia</taxon>
        <taxon>Mytilida</taxon>
        <taxon>Mytiloidea</taxon>
        <taxon>Mytilidae</taxon>
        <taxon>Mytilinae</taxon>
        <taxon>Mytilus</taxon>
    </lineage>
</organism>
<evidence type="ECO:0000256" key="7">
    <source>
        <dbReference type="ARBA" id="ARBA00022964"/>
    </source>
</evidence>
<keyword evidence="11" id="KW-0539">Nucleus</keyword>
<dbReference type="EC" id="1.14.11.53" evidence="4"/>
<evidence type="ECO:0000256" key="2">
    <source>
        <dbReference type="ARBA" id="ARBA00004324"/>
    </source>
</evidence>
<dbReference type="FunFam" id="2.60.120.590:FF:000002">
    <property type="entry name" value="RNA demethylase ALKBH5"/>
    <property type="match status" value="1"/>
</dbReference>
<feature type="compositionally biased region" description="Basic residues" evidence="15">
    <location>
        <begin position="571"/>
        <end position="584"/>
    </location>
</feature>
<evidence type="ECO:0000256" key="4">
    <source>
        <dbReference type="ARBA" id="ARBA00012931"/>
    </source>
</evidence>
<dbReference type="GO" id="GO:0046872">
    <property type="term" value="F:metal ion binding"/>
    <property type="evidence" value="ECO:0007669"/>
    <property type="project" value="UniProtKB-KW"/>
</dbReference>
<dbReference type="PANTHER" id="PTHR32074">
    <property type="entry name" value="RNA DEMETHYLASE ALKBH5"/>
    <property type="match status" value="1"/>
</dbReference>
<evidence type="ECO:0000256" key="1">
    <source>
        <dbReference type="ARBA" id="ARBA00001954"/>
    </source>
</evidence>
<keyword evidence="7" id="KW-0223">Dioxygenase</keyword>
<keyword evidence="10" id="KW-1015">Disulfide bond</keyword>
<evidence type="ECO:0000256" key="15">
    <source>
        <dbReference type="SAM" id="MobiDB-lite"/>
    </source>
</evidence>
<feature type="region of interest" description="Disordered" evidence="15">
    <location>
        <begin position="507"/>
        <end position="584"/>
    </location>
</feature>
<comment type="similarity">
    <text evidence="3">Belongs to the alkB family.</text>
</comment>
<dbReference type="Gene3D" id="2.60.120.590">
    <property type="entry name" value="Alpha-ketoglutarate-dependent dioxygenase AlkB-like"/>
    <property type="match status" value="1"/>
</dbReference>
<evidence type="ECO:0000256" key="3">
    <source>
        <dbReference type="ARBA" id="ARBA00007879"/>
    </source>
</evidence>
<dbReference type="Proteomes" id="UP000683360">
    <property type="component" value="Unassembled WGS sequence"/>
</dbReference>
<keyword evidence="9" id="KW-0408">Iron</keyword>
<evidence type="ECO:0000313" key="17">
    <source>
        <dbReference type="Proteomes" id="UP000683360"/>
    </source>
</evidence>
<dbReference type="GO" id="GO:0006397">
    <property type="term" value="P:mRNA processing"/>
    <property type="evidence" value="ECO:0007669"/>
    <property type="project" value="InterPro"/>
</dbReference>
<keyword evidence="17" id="KW-1185">Reference proteome</keyword>
<accession>A0A8S3TMX4</accession>
<dbReference type="EMBL" id="CAJPWZ010002131">
    <property type="protein sequence ID" value="CAG2231126.1"/>
    <property type="molecule type" value="Genomic_DNA"/>
</dbReference>
<keyword evidence="8 16" id="KW-0560">Oxidoreductase</keyword>
<evidence type="ECO:0000256" key="6">
    <source>
        <dbReference type="ARBA" id="ARBA00022723"/>
    </source>
</evidence>
<evidence type="ECO:0000256" key="11">
    <source>
        <dbReference type="ARBA" id="ARBA00023242"/>
    </source>
</evidence>
<feature type="compositionally biased region" description="Basic and acidic residues" evidence="15">
    <location>
        <begin position="283"/>
        <end position="297"/>
    </location>
</feature>
<comment type="cofactor">
    <cofactor evidence="1">
        <name>Fe(2+)</name>
        <dbReference type="ChEBI" id="CHEBI:29033"/>
    </cofactor>
</comment>
<evidence type="ECO:0000256" key="12">
    <source>
        <dbReference type="ARBA" id="ARBA00030726"/>
    </source>
</evidence>
<dbReference type="AlphaFoldDB" id="A0A8S3TMX4"/>
<dbReference type="OrthoDB" id="271595at2759"/>
<name>A0A8S3TMX4_MYTED</name>
<evidence type="ECO:0000256" key="5">
    <source>
        <dbReference type="ARBA" id="ARBA00018485"/>
    </source>
</evidence>
<comment type="caution">
    <text evidence="16">The sequence shown here is derived from an EMBL/GenBank/DDBJ whole genome shotgun (WGS) entry which is preliminary data.</text>
</comment>
<dbReference type="GO" id="GO:1990931">
    <property type="term" value="F:mRNA N6-methyladenosine dioxygenase activity"/>
    <property type="evidence" value="ECO:0007669"/>
    <property type="project" value="UniProtKB-EC"/>
</dbReference>
<dbReference type="PANTHER" id="PTHR32074:SF2">
    <property type="entry name" value="RNA DEMETHYLASE ALKBH5"/>
    <property type="match status" value="1"/>
</dbReference>
<reference evidence="16" key="1">
    <citation type="submission" date="2021-03" db="EMBL/GenBank/DDBJ databases">
        <authorList>
            <person name="Bekaert M."/>
        </authorList>
    </citation>
    <scope>NUCLEOTIDE SEQUENCE</scope>
</reference>
<proteinExistence type="inferred from homology"/>
<evidence type="ECO:0000256" key="10">
    <source>
        <dbReference type="ARBA" id="ARBA00023157"/>
    </source>
</evidence>
<dbReference type="GO" id="GO:0006406">
    <property type="term" value="P:mRNA export from nucleus"/>
    <property type="evidence" value="ECO:0007669"/>
    <property type="project" value="TreeGrafter"/>
</dbReference>
<evidence type="ECO:0000256" key="9">
    <source>
        <dbReference type="ARBA" id="ARBA00023004"/>
    </source>
</evidence>
<gene>
    <name evidence="16" type="ORF">MEDL_43818</name>
</gene>
<feature type="region of interest" description="Disordered" evidence="15">
    <location>
        <begin position="251"/>
        <end position="297"/>
    </location>
</feature>
<dbReference type="SUPFAM" id="SSF51197">
    <property type="entry name" value="Clavaminate synthase-like"/>
    <property type="match status" value="1"/>
</dbReference>
<dbReference type="InterPro" id="IPR032860">
    <property type="entry name" value="ALKBH5"/>
</dbReference>
<dbReference type="InterPro" id="IPR037151">
    <property type="entry name" value="AlkB-like_sf"/>
</dbReference>
<protein>
    <recommendedName>
        <fullName evidence="5">RNA demethylase ALKBH5</fullName>
        <ecNumber evidence="4">1.14.11.53</ecNumber>
    </recommendedName>
    <alternativeName>
        <fullName evidence="12">Alkylated DNA repair protein alkB homolog 5</fullName>
    </alternativeName>
    <alternativeName>
        <fullName evidence="13">Alpha-ketoglutarate-dependent dioxygenase alkB homolog 5</fullName>
    </alternativeName>
</protein>
<comment type="catalytic activity">
    <reaction evidence="14">
        <text>an N(6)-methyladenosine in mRNA + 2-oxoglutarate + O2 = an adenosine in mRNA + formaldehyde + succinate + CO2</text>
        <dbReference type="Rhea" id="RHEA:49520"/>
        <dbReference type="Rhea" id="RHEA-COMP:12414"/>
        <dbReference type="Rhea" id="RHEA-COMP:12417"/>
        <dbReference type="ChEBI" id="CHEBI:15379"/>
        <dbReference type="ChEBI" id="CHEBI:16526"/>
        <dbReference type="ChEBI" id="CHEBI:16810"/>
        <dbReference type="ChEBI" id="CHEBI:16842"/>
        <dbReference type="ChEBI" id="CHEBI:30031"/>
        <dbReference type="ChEBI" id="CHEBI:74411"/>
        <dbReference type="ChEBI" id="CHEBI:74449"/>
        <dbReference type="EC" id="1.14.11.53"/>
    </reaction>
    <physiologicalReaction direction="left-to-right" evidence="14">
        <dbReference type="Rhea" id="RHEA:49521"/>
    </physiologicalReaction>
</comment>
<dbReference type="GO" id="GO:0016607">
    <property type="term" value="C:nuclear speck"/>
    <property type="evidence" value="ECO:0007669"/>
    <property type="project" value="UniProtKB-SubCell"/>
</dbReference>
<feature type="compositionally biased region" description="Basic residues" evidence="15">
    <location>
        <begin position="533"/>
        <end position="544"/>
    </location>
</feature>
<evidence type="ECO:0000256" key="8">
    <source>
        <dbReference type="ARBA" id="ARBA00023002"/>
    </source>
</evidence>
<evidence type="ECO:0000256" key="14">
    <source>
        <dbReference type="ARBA" id="ARBA00047565"/>
    </source>
</evidence>
<keyword evidence="6" id="KW-0479">Metal-binding</keyword>
<evidence type="ECO:0000313" key="16">
    <source>
        <dbReference type="EMBL" id="CAG2231126.1"/>
    </source>
</evidence>
<evidence type="ECO:0000256" key="13">
    <source>
        <dbReference type="ARBA" id="ARBA00033313"/>
    </source>
</evidence>